<feature type="compositionally biased region" description="Basic and acidic residues" evidence="4">
    <location>
        <begin position="252"/>
        <end position="261"/>
    </location>
</feature>
<dbReference type="GO" id="GO:0005634">
    <property type="term" value="C:nucleus"/>
    <property type="evidence" value="ECO:0007669"/>
    <property type="project" value="InterPro"/>
</dbReference>
<keyword evidence="2" id="KW-0159">Chromosome partition</keyword>
<name>A0A8S0Q1T2_OLEEU</name>
<evidence type="ECO:0000256" key="1">
    <source>
        <dbReference type="ARBA" id="ARBA00010845"/>
    </source>
</evidence>
<keyword evidence="8" id="KW-1185">Reference proteome</keyword>
<feature type="domain" description="Shugoshin C-terminal" evidence="6">
    <location>
        <begin position="319"/>
        <end position="343"/>
    </location>
</feature>
<dbReference type="GO" id="GO:0045144">
    <property type="term" value="P:meiotic sister chromatid segregation"/>
    <property type="evidence" value="ECO:0007669"/>
    <property type="project" value="InterPro"/>
</dbReference>
<evidence type="ECO:0000259" key="6">
    <source>
        <dbReference type="Pfam" id="PF07557"/>
    </source>
</evidence>
<keyword evidence="5" id="KW-0472">Membrane</keyword>
<dbReference type="OrthoDB" id="770508at2759"/>
<keyword evidence="5" id="KW-1133">Transmembrane helix</keyword>
<evidence type="ECO:0000256" key="4">
    <source>
        <dbReference type="SAM" id="MobiDB-lite"/>
    </source>
</evidence>
<comment type="similarity">
    <text evidence="1">Belongs to the shugoshin family.</text>
</comment>
<dbReference type="GO" id="GO:0034090">
    <property type="term" value="P:maintenance of meiotic sister chromatid cohesion"/>
    <property type="evidence" value="ECO:0007669"/>
    <property type="project" value="InterPro"/>
</dbReference>
<gene>
    <name evidence="7" type="ORF">OLEA9_A019665</name>
</gene>
<accession>A0A8S0Q1T2</accession>
<feature type="region of interest" description="Disordered" evidence="4">
    <location>
        <begin position="225"/>
        <end position="275"/>
    </location>
</feature>
<dbReference type="GO" id="GO:0000775">
    <property type="term" value="C:chromosome, centromeric region"/>
    <property type="evidence" value="ECO:0007669"/>
    <property type="project" value="InterPro"/>
</dbReference>
<feature type="compositionally biased region" description="Polar residues" evidence="4">
    <location>
        <begin position="42"/>
        <end position="59"/>
    </location>
</feature>
<comment type="caution">
    <text evidence="7">The sequence shown here is derived from an EMBL/GenBank/DDBJ whole genome shotgun (WGS) entry which is preliminary data.</text>
</comment>
<evidence type="ECO:0000313" key="8">
    <source>
        <dbReference type="Proteomes" id="UP000594638"/>
    </source>
</evidence>
<feature type="region of interest" description="Disordered" evidence="4">
    <location>
        <begin position="18"/>
        <end position="59"/>
    </location>
</feature>
<evidence type="ECO:0000256" key="2">
    <source>
        <dbReference type="ARBA" id="ARBA00022829"/>
    </source>
</evidence>
<evidence type="ECO:0000256" key="3">
    <source>
        <dbReference type="SAM" id="Coils"/>
    </source>
</evidence>
<reference evidence="7 8" key="1">
    <citation type="submission" date="2019-12" db="EMBL/GenBank/DDBJ databases">
        <authorList>
            <person name="Alioto T."/>
            <person name="Alioto T."/>
            <person name="Gomez Garrido J."/>
        </authorList>
    </citation>
    <scope>NUCLEOTIDE SEQUENCE [LARGE SCALE GENOMIC DNA]</scope>
</reference>
<dbReference type="Pfam" id="PF07557">
    <property type="entry name" value="Shugoshin_C"/>
    <property type="match status" value="1"/>
</dbReference>
<feature type="coiled-coil region" evidence="3">
    <location>
        <begin position="135"/>
        <end position="169"/>
    </location>
</feature>
<evidence type="ECO:0000313" key="7">
    <source>
        <dbReference type="EMBL" id="CAA2960205.1"/>
    </source>
</evidence>
<dbReference type="PANTHER" id="PTHR34373:SF9">
    <property type="entry name" value="SHUGOSHIN 2"/>
    <property type="match status" value="1"/>
</dbReference>
<dbReference type="InterPro" id="IPR044693">
    <property type="entry name" value="SGO_plant"/>
</dbReference>
<dbReference type="EMBL" id="CACTIH010000375">
    <property type="protein sequence ID" value="CAA2960205.1"/>
    <property type="molecule type" value="Genomic_DNA"/>
</dbReference>
<dbReference type="AlphaFoldDB" id="A0A8S0Q1T2"/>
<dbReference type="PANTHER" id="PTHR34373">
    <property type="entry name" value="SHUGOSHIN 2"/>
    <property type="match status" value="1"/>
</dbReference>
<keyword evidence="5" id="KW-0812">Transmembrane</keyword>
<dbReference type="Gramene" id="OE9A019665T1">
    <property type="protein sequence ID" value="OE9A019665C1"/>
    <property type="gene ID" value="OE9A019665"/>
</dbReference>
<sequence length="343" mass="39384">MEGSVILGSENAVTAGDKLEGEKLTNPCPGSAARRKLADISNVPQKSRPSFQGEKPQSISRTTKEYIDQIQKEHMALVTMLAQRKYPLRINIYIFFIFAFTCHYLSLPLRHLILISPVQLLLLYSLNKFLHSKIIEQSGIELEKLRVNLLKMQEQNQQLAQSNTQMLAELNSGKDRLRALQHELGCKNGLLRARQLQLEEKERMKPCQNVDSEVMLIKCEDPGESLIEDRGDKKPRNTRKRSQSYSSSDQVQSKDKTEKRSSVRRQSARFKAEEKEPAEDLFEMRYARFPVCSLPDGEVKKCFSAPRYEPQKFGRSSLGRPSRQAAIKVQSYKEIPLNVKMRR</sequence>
<dbReference type="InterPro" id="IPR011515">
    <property type="entry name" value="Shugoshin_C"/>
</dbReference>
<proteinExistence type="inferred from homology"/>
<protein>
    <submittedName>
        <fullName evidence="7">Shugoshin-1 isoform X1</fullName>
    </submittedName>
</protein>
<evidence type="ECO:0000256" key="5">
    <source>
        <dbReference type="SAM" id="Phobius"/>
    </source>
</evidence>
<feature type="transmembrane region" description="Helical" evidence="5">
    <location>
        <begin position="90"/>
        <end position="106"/>
    </location>
</feature>
<dbReference type="Proteomes" id="UP000594638">
    <property type="component" value="Unassembled WGS sequence"/>
</dbReference>
<organism evidence="7 8">
    <name type="scientific">Olea europaea subsp. europaea</name>
    <dbReference type="NCBI Taxonomy" id="158383"/>
    <lineage>
        <taxon>Eukaryota</taxon>
        <taxon>Viridiplantae</taxon>
        <taxon>Streptophyta</taxon>
        <taxon>Embryophyta</taxon>
        <taxon>Tracheophyta</taxon>
        <taxon>Spermatophyta</taxon>
        <taxon>Magnoliopsida</taxon>
        <taxon>eudicotyledons</taxon>
        <taxon>Gunneridae</taxon>
        <taxon>Pentapetalae</taxon>
        <taxon>asterids</taxon>
        <taxon>lamiids</taxon>
        <taxon>Lamiales</taxon>
        <taxon>Oleaceae</taxon>
        <taxon>Oleeae</taxon>
        <taxon>Olea</taxon>
    </lineage>
</organism>
<keyword evidence="3" id="KW-0175">Coiled coil</keyword>